<dbReference type="AlphaFoldDB" id="A0A6P2D8R6"/>
<keyword evidence="3" id="KW-1185">Reference proteome</keyword>
<organism evidence="2 3">
    <name type="scientific">Gemmata massiliana</name>
    <dbReference type="NCBI Taxonomy" id="1210884"/>
    <lineage>
        <taxon>Bacteria</taxon>
        <taxon>Pseudomonadati</taxon>
        <taxon>Planctomycetota</taxon>
        <taxon>Planctomycetia</taxon>
        <taxon>Gemmatales</taxon>
        <taxon>Gemmataceae</taxon>
        <taxon>Gemmata</taxon>
    </lineage>
</organism>
<dbReference type="SUPFAM" id="SSF53098">
    <property type="entry name" value="Ribonuclease H-like"/>
    <property type="match status" value="1"/>
</dbReference>
<proteinExistence type="predicted"/>
<dbReference type="EMBL" id="LR593886">
    <property type="protein sequence ID" value="VTR97608.1"/>
    <property type="molecule type" value="Genomic_DNA"/>
</dbReference>
<feature type="region of interest" description="Disordered" evidence="1">
    <location>
        <begin position="60"/>
        <end position="96"/>
    </location>
</feature>
<gene>
    <name evidence="2" type="ORF">SOIL9_06320</name>
</gene>
<dbReference type="Proteomes" id="UP000464178">
    <property type="component" value="Chromosome"/>
</dbReference>
<reference evidence="2 3" key="1">
    <citation type="submission" date="2019-05" db="EMBL/GenBank/DDBJ databases">
        <authorList>
            <consortium name="Science for Life Laboratories"/>
        </authorList>
    </citation>
    <scope>NUCLEOTIDE SEQUENCE [LARGE SCALE GENOMIC DNA]</scope>
    <source>
        <strain evidence="2">Soil9</strain>
    </source>
</reference>
<protein>
    <submittedName>
        <fullName evidence="2">Transposase family protein</fullName>
    </submittedName>
</protein>
<evidence type="ECO:0000313" key="2">
    <source>
        <dbReference type="EMBL" id="VTR97608.1"/>
    </source>
</evidence>
<evidence type="ECO:0000313" key="3">
    <source>
        <dbReference type="Proteomes" id="UP000464178"/>
    </source>
</evidence>
<dbReference type="KEGG" id="gms:SOIL9_06320"/>
<dbReference type="InterPro" id="IPR012337">
    <property type="entry name" value="RNaseH-like_sf"/>
</dbReference>
<evidence type="ECO:0000256" key="1">
    <source>
        <dbReference type="SAM" id="MobiDB-lite"/>
    </source>
</evidence>
<name>A0A6P2D8R6_9BACT</name>
<sequence>MHVVSVWEPNPAVSVAPREWVLLTSGEVTDRAGLRRVSEWYGRRWVVEDYHKGLKTCVEDRAPATGGAPGDRALERGRSGPVEPAPVSLGSARERPAHEVVPGRWVEVLSTWRYTAPRRVPKRSCMH</sequence>
<accession>A0A6P2D8R6</accession>
<dbReference type="Gene3D" id="3.90.350.10">
    <property type="entry name" value="Transposase Inhibitor Protein From Tn5, Chain A, domain 1"/>
    <property type="match status" value="1"/>
</dbReference>